<gene>
    <name evidence="5" type="ORF">FD34_GL000955</name>
</gene>
<evidence type="ECO:0000256" key="4">
    <source>
        <dbReference type="SAM" id="Phobius"/>
    </source>
</evidence>
<dbReference type="RefSeq" id="WP_057808331.1">
    <property type="nucleotide sequence ID" value="NZ_AZGO01000065.1"/>
</dbReference>
<keyword evidence="3" id="KW-0326">Glycosidase</keyword>
<dbReference type="SUPFAM" id="SSF48208">
    <property type="entry name" value="Six-hairpin glycosidases"/>
    <property type="match status" value="1"/>
</dbReference>
<keyword evidence="4" id="KW-1133">Transmembrane helix</keyword>
<dbReference type="Gene3D" id="1.50.10.10">
    <property type="match status" value="1"/>
</dbReference>
<name>A0A922PTU0_9LACO</name>
<dbReference type="EMBL" id="AZGO01000065">
    <property type="protein sequence ID" value="KRM35441.1"/>
    <property type="molecule type" value="Genomic_DNA"/>
</dbReference>
<evidence type="ECO:0000256" key="2">
    <source>
        <dbReference type="ARBA" id="ARBA00022801"/>
    </source>
</evidence>
<dbReference type="GO" id="GO:0004553">
    <property type="term" value="F:hydrolase activity, hydrolyzing O-glycosyl compounds"/>
    <property type="evidence" value="ECO:0007669"/>
    <property type="project" value="InterPro"/>
</dbReference>
<keyword evidence="4" id="KW-0472">Membrane</keyword>
<accession>A0A922PTU0</accession>
<proteinExistence type="inferred from homology"/>
<evidence type="ECO:0000313" key="5">
    <source>
        <dbReference type="EMBL" id="KRM35441.1"/>
    </source>
</evidence>
<evidence type="ECO:0000313" key="6">
    <source>
        <dbReference type="Proteomes" id="UP000051085"/>
    </source>
</evidence>
<dbReference type="InterPro" id="IPR012341">
    <property type="entry name" value="6hp_glycosidase-like_sf"/>
</dbReference>
<comment type="similarity">
    <text evidence="1">Belongs to the glycosyl hydrolase 8 (cellulase D) family.</text>
</comment>
<dbReference type="InterPro" id="IPR002037">
    <property type="entry name" value="Glyco_hydro_8"/>
</dbReference>
<dbReference type="GeneID" id="87978813"/>
<comment type="caution">
    <text evidence="5">The sequence shown here is derived from an EMBL/GenBank/DDBJ whole genome shotgun (WGS) entry which is preliminary data.</text>
</comment>
<dbReference type="GO" id="GO:0005975">
    <property type="term" value="P:carbohydrate metabolic process"/>
    <property type="evidence" value="ECO:0007669"/>
    <property type="project" value="InterPro"/>
</dbReference>
<protein>
    <submittedName>
        <fullName evidence="5">Endoglucanase y</fullName>
    </submittedName>
</protein>
<evidence type="ECO:0000256" key="3">
    <source>
        <dbReference type="ARBA" id="ARBA00023295"/>
    </source>
</evidence>
<keyword evidence="4" id="KW-0812">Transmembrane</keyword>
<dbReference type="Pfam" id="PF01270">
    <property type="entry name" value="Glyco_hydro_8"/>
    <property type="match status" value="1"/>
</dbReference>
<feature type="transmembrane region" description="Helical" evidence="4">
    <location>
        <begin position="6"/>
        <end position="25"/>
    </location>
</feature>
<reference evidence="5 6" key="1">
    <citation type="journal article" date="2015" name="Genome Announc.">
        <title>Expanding the biotechnology potential of lactobacilli through comparative genomics of 213 strains and associated genera.</title>
        <authorList>
            <person name="Sun Z."/>
            <person name="Harris H.M."/>
            <person name="McCann A."/>
            <person name="Guo C."/>
            <person name="Argimon S."/>
            <person name="Zhang W."/>
            <person name="Yang X."/>
            <person name="Jeffery I.B."/>
            <person name="Cooney J.C."/>
            <person name="Kagawa T.F."/>
            <person name="Liu W."/>
            <person name="Song Y."/>
            <person name="Salvetti E."/>
            <person name="Wrobel A."/>
            <person name="Rasinkangas P."/>
            <person name="Parkhill J."/>
            <person name="Rea M.C."/>
            <person name="O'Sullivan O."/>
            <person name="Ritari J."/>
            <person name="Douillard F.P."/>
            <person name="Paul Ross R."/>
            <person name="Yang R."/>
            <person name="Briner A.E."/>
            <person name="Felis G.E."/>
            <person name="de Vos W.M."/>
            <person name="Barrangou R."/>
            <person name="Klaenhammer T.R."/>
            <person name="Caufield P.W."/>
            <person name="Cui Y."/>
            <person name="Zhang H."/>
            <person name="O'Toole P.W."/>
        </authorList>
    </citation>
    <scope>NUCLEOTIDE SEQUENCE [LARGE SCALE GENOMIC DNA]</scope>
    <source>
        <strain evidence="5 6">DSM 8475</strain>
    </source>
</reference>
<dbReference type="PRINTS" id="PR00735">
    <property type="entry name" value="GLHYDRLASE8"/>
</dbReference>
<evidence type="ECO:0000256" key="1">
    <source>
        <dbReference type="ARBA" id="ARBA00009209"/>
    </source>
</evidence>
<keyword evidence="2" id="KW-0378">Hydrolase</keyword>
<dbReference type="AlphaFoldDB" id="A0A922PTU0"/>
<dbReference type="InterPro" id="IPR008928">
    <property type="entry name" value="6-hairpin_glycosidase_sf"/>
</dbReference>
<sequence>MRLTKFTWLLVAVVTIIYTATLVIVRVENPRHIQAECYRRWRSAYVIKQSPHRAFVNTSNQRNNPVALSEGQGYGLYITALAGRHGWAKPQDFDQLLNYYLAHRDYVGPHQQTATYLMKWRQYRKDGRWVSDANSATDGDLFIAMALDRAATVWPQRAGYYHRLERQLTNDILAYEYNPQTRALTVGDWATSKSKYYRLMRTSDVAPTFFDAFYRLSHDQRWRIVKGGMLDHLADLSGQHRTGLVPDFAWVTAGHAKPVKPWTVASKNDGNYSYNACRVPMMLAASKDPRAQRTLTRMMKFFSQSYHVTAGYTLAGKQLTHHQSGSFSAPIFYAVSRNRDHGYDNLFDSQKFIFSKPLTKDNYYDAALTSIAAMEGMN</sequence>
<dbReference type="Proteomes" id="UP000051085">
    <property type="component" value="Unassembled WGS sequence"/>
</dbReference>
<organism evidence="5 6">
    <name type="scientific">Limosilactobacillus pontis DSM 8475</name>
    <dbReference type="NCBI Taxonomy" id="1423794"/>
    <lineage>
        <taxon>Bacteria</taxon>
        <taxon>Bacillati</taxon>
        <taxon>Bacillota</taxon>
        <taxon>Bacilli</taxon>
        <taxon>Lactobacillales</taxon>
        <taxon>Lactobacillaceae</taxon>
        <taxon>Limosilactobacillus</taxon>
    </lineage>
</organism>